<keyword evidence="1" id="KW-1133">Transmembrane helix</keyword>
<keyword evidence="3" id="KW-1185">Reference proteome</keyword>
<feature type="transmembrane region" description="Helical" evidence="1">
    <location>
        <begin position="298"/>
        <end position="322"/>
    </location>
</feature>
<keyword evidence="1" id="KW-0812">Transmembrane</keyword>
<feature type="transmembrane region" description="Helical" evidence="1">
    <location>
        <begin position="258"/>
        <end position="278"/>
    </location>
</feature>
<evidence type="ECO:0000256" key="1">
    <source>
        <dbReference type="SAM" id="Phobius"/>
    </source>
</evidence>
<evidence type="ECO:0000313" key="2">
    <source>
        <dbReference type="EMBL" id="ORY38774.1"/>
    </source>
</evidence>
<feature type="transmembrane region" description="Helical" evidence="1">
    <location>
        <begin position="379"/>
        <end position="401"/>
    </location>
</feature>
<evidence type="ECO:0000313" key="3">
    <source>
        <dbReference type="Proteomes" id="UP000193642"/>
    </source>
</evidence>
<proteinExistence type="predicted"/>
<sequence>MPPFLSFVDVLSEFGFNAPSPQLPRIMASQEETNWFIKQTLSVQTAIVERFCWVGFNTDIQEALEMLLSYSQHGINSSISAKLSHCYEVAVLAQVDFCAARRNWFYSQNITVQLYTIEKICFDWRDYHDSSTVKNVYALLNTLSPQPLAPLLLETMHSCAPLHHYDKILETHVYLFAAFVTVALLMMISFLVFNLYYVTPRPKWSYKTLCTPFNISFFAGLLVLSLSNLVSIFALLAIQQTILTDPMYTFPEISANTSAHFATITVLDVLWSLSYLYFSYKRSQTQIRRVFPDSHKLLQWILSISPMIITSPIPLAIMNAITPHTNFGQVNRTFLASSNCMLVMMDLVLLYVFARFLGMMRSVAGSSSSGLAESKFNTICVFGSVAVSLCAVQSAGAVWFATMQWDVVAEYEYVLGWTSCFMGVRVLVMLVMLGMKWGLFRGAVEEVKLKVRGKEVELKFKSGVFSRATPSALGVKQSVMEQSEMNKSAFAEKSAGAISKMERTDTESRKSRMERGETFTFKENAILEIQEIMKAGNNDTIHRSLKHEVVENTGDTEDKDTDIAWKIFQDYLNDE</sequence>
<feature type="transmembrane region" description="Helical" evidence="1">
    <location>
        <begin position="413"/>
        <end position="433"/>
    </location>
</feature>
<reference evidence="2 3" key="1">
    <citation type="submission" date="2016-07" db="EMBL/GenBank/DDBJ databases">
        <title>Pervasive Adenine N6-methylation of Active Genes in Fungi.</title>
        <authorList>
            <consortium name="DOE Joint Genome Institute"/>
            <person name="Mondo S.J."/>
            <person name="Dannebaum R.O."/>
            <person name="Kuo R.C."/>
            <person name="Labutti K."/>
            <person name="Haridas S."/>
            <person name="Kuo A."/>
            <person name="Salamov A."/>
            <person name="Ahrendt S.R."/>
            <person name="Lipzen A."/>
            <person name="Sullivan W."/>
            <person name="Andreopoulos W.B."/>
            <person name="Clum A."/>
            <person name="Lindquist E."/>
            <person name="Daum C."/>
            <person name="Ramamoorthy G.K."/>
            <person name="Gryganskyi A."/>
            <person name="Culley D."/>
            <person name="Magnuson J.K."/>
            <person name="James T.Y."/>
            <person name="O'Malley M.A."/>
            <person name="Stajich J.E."/>
            <person name="Spatafora J.W."/>
            <person name="Visel A."/>
            <person name="Grigoriev I.V."/>
        </authorList>
    </citation>
    <scope>NUCLEOTIDE SEQUENCE [LARGE SCALE GENOMIC DNA]</scope>
    <source>
        <strain evidence="2 3">JEL800</strain>
    </source>
</reference>
<dbReference type="Proteomes" id="UP000193642">
    <property type="component" value="Unassembled WGS sequence"/>
</dbReference>
<dbReference type="AlphaFoldDB" id="A0A1Y2BVS6"/>
<accession>A0A1Y2BVS6</accession>
<feature type="transmembrane region" description="Helical" evidence="1">
    <location>
        <begin position="217"/>
        <end position="238"/>
    </location>
</feature>
<protein>
    <submittedName>
        <fullName evidence="2">Uncharacterized protein</fullName>
    </submittedName>
</protein>
<keyword evidence="1" id="KW-0472">Membrane</keyword>
<feature type="transmembrane region" description="Helical" evidence="1">
    <location>
        <begin position="334"/>
        <end position="358"/>
    </location>
</feature>
<gene>
    <name evidence="2" type="ORF">BCR33DRAFT_853757</name>
</gene>
<feature type="transmembrane region" description="Helical" evidence="1">
    <location>
        <begin position="173"/>
        <end position="197"/>
    </location>
</feature>
<comment type="caution">
    <text evidence="2">The sequence shown here is derived from an EMBL/GenBank/DDBJ whole genome shotgun (WGS) entry which is preliminary data.</text>
</comment>
<name>A0A1Y2BVS6_9FUNG</name>
<dbReference type="EMBL" id="MCGO01000042">
    <property type="protein sequence ID" value="ORY38774.1"/>
    <property type="molecule type" value="Genomic_DNA"/>
</dbReference>
<organism evidence="2 3">
    <name type="scientific">Rhizoclosmatium globosum</name>
    <dbReference type="NCBI Taxonomy" id="329046"/>
    <lineage>
        <taxon>Eukaryota</taxon>
        <taxon>Fungi</taxon>
        <taxon>Fungi incertae sedis</taxon>
        <taxon>Chytridiomycota</taxon>
        <taxon>Chytridiomycota incertae sedis</taxon>
        <taxon>Chytridiomycetes</taxon>
        <taxon>Chytridiales</taxon>
        <taxon>Chytriomycetaceae</taxon>
        <taxon>Rhizoclosmatium</taxon>
    </lineage>
</organism>